<dbReference type="EMBL" id="JAIWYP010000011">
    <property type="protein sequence ID" value="KAH3737433.1"/>
    <property type="molecule type" value="Genomic_DNA"/>
</dbReference>
<name>A0A9D4D534_DREPO</name>
<reference evidence="2" key="2">
    <citation type="submission" date="2020-11" db="EMBL/GenBank/DDBJ databases">
        <authorList>
            <person name="McCartney M.A."/>
            <person name="Auch B."/>
            <person name="Kono T."/>
            <person name="Mallez S."/>
            <person name="Becker A."/>
            <person name="Gohl D.M."/>
            <person name="Silverstein K.A.T."/>
            <person name="Koren S."/>
            <person name="Bechman K.B."/>
            <person name="Herman A."/>
            <person name="Abrahante J.E."/>
            <person name="Garbe J."/>
        </authorList>
    </citation>
    <scope>NUCLEOTIDE SEQUENCE</scope>
    <source>
        <strain evidence="2">Duluth1</strain>
        <tissue evidence="2">Whole animal</tissue>
    </source>
</reference>
<dbReference type="Proteomes" id="UP000828390">
    <property type="component" value="Unassembled WGS sequence"/>
</dbReference>
<feature type="signal peptide" evidence="1">
    <location>
        <begin position="1"/>
        <end position="17"/>
    </location>
</feature>
<keyword evidence="1" id="KW-0732">Signal</keyword>
<sequence>MVIWRRGFISVFGLVASETATRTTIKPVPTGTHAIIDRYLAEQQAVWSAGPRRPVTLPGPGPWGKCSTSLTRRVEPL</sequence>
<gene>
    <name evidence="2" type="ORF">DPMN_044026</name>
</gene>
<evidence type="ECO:0000256" key="1">
    <source>
        <dbReference type="SAM" id="SignalP"/>
    </source>
</evidence>
<accession>A0A9D4D534</accession>
<evidence type="ECO:0000313" key="2">
    <source>
        <dbReference type="EMBL" id="KAH3737433.1"/>
    </source>
</evidence>
<feature type="chain" id="PRO_5039568901" evidence="1">
    <location>
        <begin position="18"/>
        <end position="77"/>
    </location>
</feature>
<comment type="caution">
    <text evidence="2">The sequence shown here is derived from an EMBL/GenBank/DDBJ whole genome shotgun (WGS) entry which is preliminary data.</text>
</comment>
<evidence type="ECO:0000313" key="3">
    <source>
        <dbReference type="Proteomes" id="UP000828390"/>
    </source>
</evidence>
<reference evidence="2" key="1">
    <citation type="journal article" date="2019" name="bioRxiv">
        <title>The Genome of the Zebra Mussel, Dreissena polymorpha: A Resource for Invasive Species Research.</title>
        <authorList>
            <person name="McCartney M.A."/>
            <person name="Auch B."/>
            <person name="Kono T."/>
            <person name="Mallez S."/>
            <person name="Zhang Y."/>
            <person name="Obille A."/>
            <person name="Becker A."/>
            <person name="Abrahante J.E."/>
            <person name="Garbe J."/>
            <person name="Badalamenti J.P."/>
            <person name="Herman A."/>
            <person name="Mangelson H."/>
            <person name="Liachko I."/>
            <person name="Sullivan S."/>
            <person name="Sone E.D."/>
            <person name="Koren S."/>
            <person name="Silverstein K.A.T."/>
            <person name="Beckman K.B."/>
            <person name="Gohl D.M."/>
        </authorList>
    </citation>
    <scope>NUCLEOTIDE SEQUENCE</scope>
    <source>
        <strain evidence="2">Duluth1</strain>
        <tissue evidence="2">Whole animal</tissue>
    </source>
</reference>
<dbReference type="AlphaFoldDB" id="A0A9D4D534"/>
<organism evidence="2 3">
    <name type="scientific">Dreissena polymorpha</name>
    <name type="common">Zebra mussel</name>
    <name type="synonym">Mytilus polymorpha</name>
    <dbReference type="NCBI Taxonomy" id="45954"/>
    <lineage>
        <taxon>Eukaryota</taxon>
        <taxon>Metazoa</taxon>
        <taxon>Spiralia</taxon>
        <taxon>Lophotrochozoa</taxon>
        <taxon>Mollusca</taxon>
        <taxon>Bivalvia</taxon>
        <taxon>Autobranchia</taxon>
        <taxon>Heteroconchia</taxon>
        <taxon>Euheterodonta</taxon>
        <taxon>Imparidentia</taxon>
        <taxon>Neoheterodontei</taxon>
        <taxon>Myida</taxon>
        <taxon>Dreissenoidea</taxon>
        <taxon>Dreissenidae</taxon>
        <taxon>Dreissena</taxon>
    </lineage>
</organism>
<keyword evidence="3" id="KW-1185">Reference proteome</keyword>
<proteinExistence type="predicted"/>
<protein>
    <submittedName>
        <fullName evidence="2">Uncharacterized protein</fullName>
    </submittedName>
</protein>